<dbReference type="EMBL" id="JBHIRY010000016">
    <property type="protein sequence ID" value="MFB5761964.1"/>
    <property type="molecule type" value="Genomic_DNA"/>
</dbReference>
<gene>
    <name evidence="1" type="ORF">ACE5LO_16370</name>
</gene>
<dbReference type="RefSeq" id="WP_375521085.1">
    <property type="nucleotide sequence ID" value="NZ_JBHIRY010000016.1"/>
</dbReference>
<evidence type="ECO:0000313" key="1">
    <source>
        <dbReference type="EMBL" id="MFB5761964.1"/>
    </source>
</evidence>
<dbReference type="Proteomes" id="UP001580430">
    <property type="component" value="Unassembled WGS sequence"/>
</dbReference>
<protein>
    <submittedName>
        <fullName evidence="1">Uncharacterized protein</fullName>
    </submittedName>
</protein>
<name>A0ABV5C361_9BACL</name>
<organism evidence="1 2">
    <name type="scientific">Paenibacillus medicaginis</name>
    <dbReference type="NCBI Taxonomy" id="1470560"/>
    <lineage>
        <taxon>Bacteria</taxon>
        <taxon>Bacillati</taxon>
        <taxon>Bacillota</taxon>
        <taxon>Bacilli</taxon>
        <taxon>Bacillales</taxon>
        <taxon>Paenibacillaceae</taxon>
        <taxon>Paenibacillus</taxon>
    </lineage>
</organism>
<evidence type="ECO:0000313" key="2">
    <source>
        <dbReference type="Proteomes" id="UP001580430"/>
    </source>
</evidence>
<comment type="caution">
    <text evidence="1">The sequence shown here is derived from an EMBL/GenBank/DDBJ whole genome shotgun (WGS) entry which is preliminary data.</text>
</comment>
<accession>A0ABV5C361</accession>
<keyword evidence="2" id="KW-1185">Reference proteome</keyword>
<proteinExistence type="predicted"/>
<reference evidence="1 2" key="1">
    <citation type="submission" date="2024-09" db="EMBL/GenBank/DDBJ databases">
        <title>Paenibacillus zeirhizospherea sp. nov., isolated from surface of the maize (Zea mays) roots in a horticulture field, Hungary.</title>
        <authorList>
            <person name="Marton D."/>
            <person name="Farkas M."/>
            <person name="Bedics A."/>
            <person name="Toth E."/>
            <person name="Tancsics A."/>
            <person name="Boka K."/>
            <person name="Marati G."/>
            <person name="Kriszt B."/>
            <person name="Cserhati M."/>
        </authorList>
    </citation>
    <scope>NUCLEOTIDE SEQUENCE [LARGE SCALE GENOMIC DNA]</scope>
    <source>
        <strain evidence="1 2">JCM 18446</strain>
    </source>
</reference>
<sequence length="93" mass="10267">MKINVRYGLPFIEVTICYLGRELHLKNVLLYTGSAGTIFGADAVDDIGVKIEPGDFLNKIRGVGGVEIVYSKKFDFVKVGLVLQEGFEVEIDD</sequence>